<keyword evidence="2" id="KW-0732">Signal</keyword>
<feature type="signal peptide" evidence="2">
    <location>
        <begin position="1"/>
        <end position="22"/>
    </location>
</feature>
<sequence length="141" mass="16222">MKTIKNILAVFIFLLGATEVQAQFHDPYNTGAGVDRSIARQRNAPRTKNKDAKKNKIDIIEATVKQLDKKLNLDDFQEAAVTVIYNDNKEKIFGVAEQDIPKDAKIEKVKEITKEIDEEILKLLNEEQTKKYQKMIADRKF</sequence>
<evidence type="ECO:0000313" key="3">
    <source>
        <dbReference type="EMBL" id="QYJ67375.1"/>
    </source>
</evidence>
<name>A0ABX8V978_9FLAO</name>
<gene>
    <name evidence="3" type="ORF">K1I41_07295</name>
</gene>
<dbReference type="RefSeq" id="WP_220639720.1">
    <property type="nucleotide sequence ID" value="NZ_CP080429.1"/>
</dbReference>
<dbReference type="EMBL" id="CP080429">
    <property type="protein sequence ID" value="QYJ67375.1"/>
    <property type="molecule type" value="Genomic_DNA"/>
</dbReference>
<feature type="chain" id="PRO_5047349380" evidence="2">
    <location>
        <begin position="23"/>
        <end position="141"/>
    </location>
</feature>
<proteinExistence type="predicted"/>
<protein>
    <submittedName>
        <fullName evidence="3">Uncharacterized protein</fullName>
    </submittedName>
</protein>
<evidence type="ECO:0000256" key="2">
    <source>
        <dbReference type="SAM" id="SignalP"/>
    </source>
</evidence>
<reference evidence="3 4" key="1">
    <citation type="submission" date="2021-07" db="EMBL/GenBank/DDBJ databases">
        <title>Flavobacterium WSW3-B6 sp.nov, isolated from seaweed.</title>
        <authorList>
            <person name="Muhammad N."/>
            <person name="Ho H."/>
            <person name="Lee Y.-J."/>
            <person name="Nguyen T."/>
            <person name="Ho J."/>
            <person name="Kim S.-G."/>
        </authorList>
    </citation>
    <scope>NUCLEOTIDE SEQUENCE [LARGE SCALE GENOMIC DNA]</scope>
    <source>
        <strain evidence="3 4">WSW3-B6</strain>
    </source>
</reference>
<evidence type="ECO:0000313" key="4">
    <source>
        <dbReference type="Proteomes" id="UP000825381"/>
    </source>
</evidence>
<evidence type="ECO:0000256" key="1">
    <source>
        <dbReference type="SAM" id="MobiDB-lite"/>
    </source>
</evidence>
<keyword evidence="4" id="KW-1185">Reference proteome</keyword>
<organism evidence="3 4">
    <name type="scientific">Flavobacterium litorale</name>
    <dbReference type="NCBI Taxonomy" id="2856519"/>
    <lineage>
        <taxon>Bacteria</taxon>
        <taxon>Pseudomonadati</taxon>
        <taxon>Bacteroidota</taxon>
        <taxon>Flavobacteriia</taxon>
        <taxon>Flavobacteriales</taxon>
        <taxon>Flavobacteriaceae</taxon>
        <taxon>Flavobacterium</taxon>
    </lineage>
</organism>
<accession>A0ABX8V978</accession>
<dbReference type="Proteomes" id="UP000825381">
    <property type="component" value="Chromosome"/>
</dbReference>
<feature type="region of interest" description="Disordered" evidence="1">
    <location>
        <begin position="32"/>
        <end position="52"/>
    </location>
</feature>